<dbReference type="Pfam" id="PF25990">
    <property type="entry name" value="Beta-barrel_YknX"/>
    <property type="match status" value="1"/>
</dbReference>
<name>A0A2S6G5U4_9GAMM</name>
<dbReference type="Gene3D" id="2.40.30.170">
    <property type="match status" value="1"/>
</dbReference>
<feature type="coiled-coil region" evidence="6">
    <location>
        <begin position="121"/>
        <end position="239"/>
    </location>
</feature>
<evidence type="ECO:0000259" key="9">
    <source>
        <dbReference type="Pfam" id="PF25917"/>
    </source>
</evidence>
<dbReference type="Gene3D" id="1.10.287.470">
    <property type="entry name" value="Helix hairpin bin"/>
    <property type="match status" value="2"/>
</dbReference>
<evidence type="ECO:0000256" key="3">
    <source>
        <dbReference type="ARBA" id="ARBA00022692"/>
    </source>
</evidence>
<evidence type="ECO:0000256" key="4">
    <source>
        <dbReference type="ARBA" id="ARBA00022989"/>
    </source>
</evidence>
<reference evidence="11 12" key="1">
    <citation type="submission" date="2018-02" db="EMBL/GenBank/DDBJ databases">
        <title>Subsurface microbial communities from deep shales in Ohio and West Virginia, USA.</title>
        <authorList>
            <person name="Wrighton K."/>
        </authorList>
    </citation>
    <scope>NUCLEOTIDE SEQUENCE [LARGE SCALE GENOMIC DNA]</scope>
    <source>
        <strain evidence="11 12">UTICA-S1B9</strain>
    </source>
</reference>
<evidence type="ECO:0000313" key="11">
    <source>
        <dbReference type="EMBL" id="PPK54495.1"/>
    </source>
</evidence>
<dbReference type="AlphaFoldDB" id="A0A2S6G5U4"/>
<keyword evidence="3 8" id="KW-0812">Transmembrane</keyword>
<accession>A0A2S6G5U4</accession>
<dbReference type="InterPro" id="IPR058636">
    <property type="entry name" value="Beta-barrel_YknX"/>
</dbReference>
<evidence type="ECO:0000256" key="6">
    <source>
        <dbReference type="SAM" id="Coils"/>
    </source>
</evidence>
<dbReference type="InterPro" id="IPR058625">
    <property type="entry name" value="MdtA-like_BSH"/>
</dbReference>
<proteinExistence type="inferred from homology"/>
<dbReference type="Proteomes" id="UP000239446">
    <property type="component" value="Unassembled WGS sequence"/>
</dbReference>
<dbReference type="RefSeq" id="WP_258075611.1">
    <property type="nucleotide sequence ID" value="NZ_PTIT01000014.1"/>
</dbReference>
<comment type="subcellular location">
    <subcellularLocation>
        <location evidence="1">Membrane</location>
        <topology evidence="1">Single-pass membrane protein</topology>
    </subcellularLocation>
</comment>
<dbReference type="STRING" id="930118.SAMN05216429_1174"/>
<keyword evidence="4 8" id="KW-1133">Transmembrane helix</keyword>
<dbReference type="GO" id="GO:0055085">
    <property type="term" value="P:transmembrane transport"/>
    <property type="evidence" value="ECO:0007669"/>
    <property type="project" value="InterPro"/>
</dbReference>
<evidence type="ECO:0000256" key="5">
    <source>
        <dbReference type="ARBA" id="ARBA00023136"/>
    </source>
</evidence>
<dbReference type="PANTHER" id="PTHR30386:SF26">
    <property type="entry name" value="TRANSPORT PROTEIN COMB"/>
    <property type="match status" value="1"/>
</dbReference>
<keyword evidence="6" id="KW-0175">Coiled coil</keyword>
<evidence type="ECO:0000313" key="12">
    <source>
        <dbReference type="Proteomes" id="UP000239446"/>
    </source>
</evidence>
<evidence type="ECO:0000259" key="10">
    <source>
        <dbReference type="Pfam" id="PF25990"/>
    </source>
</evidence>
<dbReference type="PANTHER" id="PTHR30386">
    <property type="entry name" value="MEMBRANE FUSION SUBUNIT OF EMRAB-TOLC MULTIDRUG EFFLUX PUMP"/>
    <property type="match status" value="1"/>
</dbReference>
<evidence type="ECO:0000256" key="8">
    <source>
        <dbReference type="SAM" id="Phobius"/>
    </source>
</evidence>
<gene>
    <name evidence="11" type="ORF">B0H24_101321</name>
</gene>
<evidence type="ECO:0000256" key="7">
    <source>
        <dbReference type="SAM" id="MobiDB-lite"/>
    </source>
</evidence>
<evidence type="ECO:0000256" key="2">
    <source>
        <dbReference type="ARBA" id="ARBA00009477"/>
    </source>
</evidence>
<protein>
    <submittedName>
        <fullName evidence="11">Membrane fusion protein (Multidrug efflux system)</fullName>
    </submittedName>
</protein>
<dbReference type="Gene3D" id="2.40.50.100">
    <property type="match status" value="1"/>
</dbReference>
<dbReference type="GO" id="GO:0016020">
    <property type="term" value="C:membrane"/>
    <property type="evidence" value="ECO:0007669"/>
    <property type="project" value="UniProtKB-SubCell"/>
</dbReference>
<feature type="domain" description="Multidrug resistance protein MdtA-like barrel-sandwich hybrid" evidence="9">
    <location>
        <begin position="81"/>
        <end position="297"/>
    </location>
</feature>
<dbReference type="InterPro" id="IPR050739">
    <property type="entry name" value="MFP"/>
</dbReference>
<dbReference type="PRINTS" id="PR01490">
    <property type="entry name" value="RTXTOXIND"/>
</dbReference>
<dbReference type="Pfam" id="PF25917">
    <property type="entry name" value="BSH_RND"/>
    <property type="match status" value="1"/>
</dbReference>
<dbReference type="SUPFAM" id="SSF111369">
    <property type="entry name" value="HlyD-like secretion proteins"/>
    <property type="match status" value="2"/>
</dbReference>
<comment type="caution">
    <text evidence="11">The sequence shown here is derived from an EMBL/GenBank/DDBJ whole genome shotgun (WGS) entry which is preliminary data.</text>
</comment>
<dbReference type="EMBL" id="PTIU01000013">
    <property type="protein sequence ID" value="PPK54495.1"/>
    <property type="molecule type" value="Genomic_DNA"/>
</dbReference>
<feature type="compositionally biased region" description="Basic and acidic residues" evidence="7">
    <location>
        <begin position="1"/>
        <end position="30"/>
    </location>
</feature>
<keyword evidence="5 8" id="KW-0472">Membrane</keyword>
<feature type="domain" description="YknX-like beta-barrel" evidence="10">
    <location>
        <begin position="304"/>
        <end position="391"/>
    </location>
</feature>
<evidence type="ECO:0000256" key="1">
    <source>
        <dbReference type="ARBA" id="ARBA00004167"/>
    </source>
</evidence>
<organism evidence="11 12">
    <name type="scientific">Marinobacter persicus</name>
    <dbReference type="NCBI Taxonomy" id="930118"/>
    <lineage>
        <taxon>Bacteria</taxon>
        <taxon>Pseudomonadati</taxon>
        <taxon>Pseudomonadota</taxon>
        <taxon>Gammaproteobacteria</taxon>
        <taxon>Pseudomonadales</taxon>
        <taxon>Marinobacteraceae</taxon>
        <taxon>Marinobacter</taxon>
    </lineage>
</organism>
<feature type="region of interest" description="Disordered" evidence="7">
    <location>
        <begin position="1"/>
        <end position="35"/>
    </location>
</feature>
<comment type="similarity">
    <text evidence="2">Belongs to the membrane fusion protein (MFP) (TC 8.A.1) family.</text>
</comment>
<feature type="transmembrane region" description="Helical" evidence="8">
    <location>
        <begin position="45"/>
        <end position="64"/>
    </location>
</feature>
<sequence>MNQHMTHREHQDDDQETDLRTAPDKKREAESTVALPPARPRPWRWYGAILATLIVLGGGGWWLYQQLTHVVVTDARVAADIVAMSSRVPGWVTVLEVTDGDAAQRGRVLIQIDDRESRLRVEALDAQLAGIARRREEIEARIALTDRQTQSRITAKQAAVRAAEARLAAAAAQLDLARQENDRAEKLAPSGAINRARLDQTRAALETAKQQTLSAQADLENARAALAEAEAARGELTVLRTQLAELGPEEQRLRAQKAQAELDLEDRTIVMPFDGVVDRVFVDKGEYVTPGQRLLMVHDPERVRVEANVKETDIRFFRPGKSVMITVDALPGRRFEGRVTRVGQSATSEFALLPNPNPSGNFTKITQRLPVRIAVQQDGGELKPGMMVELEAKVSD</sequence>